<dbReference type="AlphaFoldDB" id="S4NLI0"/>
<proteinExistence type="predicted"/>
<dbReference type="GO" id="GO:0016301">
    <property type="term" value="F:kinase activity"/>
    <property type="evidence" value="ECO:0007669"/>
    <property type="project" value="UniProtKB-KW"/>
</dbReference>
<evidence type="ECO:0000313" key="1">
    <source>
        <dbReference type="EMBL" id="JAA79596.1"/>
    </source>
</evidence>
<dbReference type="EMBL" id="GAIX01012964">
    <property type="protein sequence ID" value="JAA79596.1"/>
    <property type="molecule type" value="Transcribed_RNA"/>
</dbReference>
<keyword evidence="1" id="KW-0418">Kinase</keyword>
<keyword evidence="1" id="KW-0808">Transferase</keyword>
<name>S4NLI0_9NEOP</name>
<organism evidence="1">
    <name type="scientific">Pararge aegeria</name>
    <name type="common">speckled wood butterfly</name>
    <dbReference type="NCBI Taxonomy" id="116150"/>
    <lineage>
        <taxon>Eukaryota</taxon>
        <taxon>Metazoa</taxon>
        <taxon>Ecdysozoa</taxon>
        <taxon>Arthropoda</taxon>
        <taxon>Hexapoda</taxon>
        <taxon>Insecta</taxon>
        <taxon>Pterygota</taxon>
        <taxon>Neoptera</taxon>
        <taxon>Endopterygota</taxon>
        <taxon>Lepidoptera</taxon>
        <taxon>Glossata</taxon>
        <taxon>Ditrysia</taxon>
        <taxon>Papilionoidea</taxon>
        <taxon>Nymphalidae</taxon>
        <taxon>Satyrinae</taxon>
        <taxon>Satyrini</taxon>
        <taxon>Parargina</taxon>
        <taxon>Pararge</taxon>
    </lineage>
</organism>
<reference evidence="1" key="2">
    <citation type="submission" date="2013-05" db="EMBL/GenBank/DDBJ databases">
        <authorList>
            <person name="Carter J.-M."/>
            <person name="Baker S.C."/>
            <person name="Pink R."/>
            <person name="Carter D.R.F."/>
            <person name="Collins A."/>
            <person name="Tomlin J."/>
            <person name="Gibbs M."/>
            <person name="Breuker C.J."/>
        </authorList>
    </citation>
    <scope>NUCLEOTIDE SEQUENCE</scope>
    <source>
        <tissue evidence="1">Ovary</tissue>
    </source>
</reference>
<accession>S4NLI0</accession>
<sequence length="141" mass="14958">MDAMLSSSQPAHADELLLSPGGAGAAGGVAGADALARLVRRLTRVWLRCDAEAALAALRAALREQGCAWHELQPATLAIECGGGVRMRAWALPLAAGEARTLLEFRRSRGCGLAFKRRYVRLRDAVLRRAPAAPPPADHAE</sequence>
<reference evidence="1" key="1">
    <citation type="journal article" date="2013" name="BMC Genomics">
        <title>Unscrambling butterfly oogenesis.</title>
        <authorList>
            <person name="Carter J.M."/>
            <person name="Baker S.C."/>
            <person name="Pink R."/>
            <person name="Carter D.R."/>
            <person name="Collins A."/>
            <person name="Tomlin J."/>
            <person name="Gibbs M."/>
            <person name="Breuker C.J."/>
        </authorList>
    </citation>
    <scope>NUCLEOTIDE SEQUENCE</scope>
    <source>
        <tissue evidence="1">Ovary</tissue>
    </source>
</reference>
<protein>
    <submittedName>
        <fullName evidence="1">Serine/threonine-protein kinase Chk1</fullName>
    </submittedName>
</protein>